<organism evidence="2 3">
    <name type="scientific">Caenorhabditis auriculariae</name>
    <dbReference type="NCBI Taxonomy" id="2777116"/>
    <lineage>
        <taxon>Eukaryota</taxon>
        <taxon>Metazoa</taxon>
        <taxon>Ecdysozoa</taxon>
        <taxon>Nematoda</taxon>
        <taxon>Chromadorea</taxon>
        <taxon>Rhabditida</taxon>
        <taxon>Rhabditina</taxon>
        <taxon>Rhabditomorpha</taxon>
        <taxon>Rhabditoidea</taxon>
        <taxon>Rhabditidae</taxon>
        <taxon>Peloderinae</taxon>
        <taxon>Caenorhabditis</taxon>
    </lineage>
</organism>
<feature type="signal peptide" evidence="1">
    <location>
        <begin position="1"/>
        <end position="23"/>
    </location>
</feature>
<dbReference type="Proteomes" id="UP000835052">
    <property type="component" value="Unassembled WGS sequence"/>
</dbReference>
<keyword evidence="1" id="KW-0732">Signal</keyword>
<evidence type="ECO:0000313" key="2">
    <source>
        <dbReference type="EMBL" id="CAD6193397.1"/>
    </source>
</evidence>
<evidence type="ECO:0000313" key="3">
    <source>
        <dbReference type="Proteomes" id="UP000835052"/>
    </source>
</evidence>
<comment type="caution">
    <text evidence="2">The sequence shown here is derived from an EMBL/GenBank/DDBJ whole genome shotgun (WGS) entry which is preliminary data.</text>
</comment>
<proteinExistence type="predicted"/>
<name>A0A8S1HDV2_9PELO</name>
<evidence type="ECO:0008006" key="4">
    <source>
        <dbReference type="Google" id="ProtNLM"/>
    </source>
</evidence>
<reference evidence="2" key="1">
    <citation type="submission" date="2020-10" db="EMBL/GenBank/DDBJ databases">
        <authorList>
            <person name="Kikuchi T."/>
        </authorList>
    </citation>
    <scope>NUCLEOTIDE SEQUENCE</scope>
    <source>
        <strain evidence="2">NKZ352</strain>
    </source>
</reference>
<feature type="chain" id="PRO_5035714658" description="Transmembrane protein" evidence="1">
    <location>
        <begin position="24"/>
        <end position="145"/>
    </location>
</feature>
<accession>A0A8S1HDV2</accession>
<dbReference type="OrthoDB" id="5814989at2759"/>
<dbReference type="EMBL" id="CAJGYM010000035">
    <property type="protein sequence ID" value="CAD6193397.1"/>
    <property type="molecule type" value="Genomic_DNA"/>
</dbReference>
<evidence type="ECO:0000256" key="1">
    <source>
        <dbReference type="SAM" id="SignalP"/>
    </source>
</evidence>
<dbReference type="AlphaFoldDB" id="A0A8S1HDV2"/>
<protein>
    <recommendedName>
        <fullName evidence="4">Transmembrane protein</fullName>
    </recommendedName>
</protein>
<sequence length="145" mass="15776">MEATTKSLLNVFLWLVAVTAVVSEMNVDGWDPTVRDKTEFCERLVQYAPNSDVYCESFVFCCNSQFDPMNGDKCQVKAVECEPVENSRTGRGSCLLSNCTELLTTTTTTTTSRPLVTINAAPELVALSTLVGLSIAVSSFLCSNL</sequence>
<gene>
    <name evidence="2" type="ORF">CAUJ_LOCUS9316</name>
</gene>
<keyword evidence="3" id="KW-1185">Reference proteome</keyword>